<feature type="binding site" evidence="14">
    <location>
        <position position="99"/>
    </location>
    <ligand>
        <name>ATP</name>
        <dbReference type="ChEBI" id="CHEBI:30616"/>
    </ligand>
</feature>
<feature type="binding site" evidence="14">
    <location>
        <begin position="16"/>
        <end position="24"/>
    </location>
    <ligand>
        <name>ATP</name>
        <dbReference type="ChEBI" id="CHEBI:30616"/>
    </ligand>
</feature>
<dbReference type="InterPro" id="IPR011009">
    <property type="entry name" value="Kinase-like_dom_sf"/>
</dbReference>
<evidence type="ECO:0000256" key="2">
    <source>
        <dbReference type="ARBA" id="ARBA00012513"/>
    </source>
</evidence>
<evidence type="ECO:0000256" key="16">
    <source>
        <dbReference type="RuleBase" id="RU000304"/>
    </source>
</evidence>
<feature type="binding site" evidence="14">
    <location>
        <position position="39"/>
    </location>
    <ligand>
        <name>ATP</name>
        <dbReference type="ChEBI" id="CHEBI:30616"/>
    </ligand>
</feature>
<dbReference type="EMBL" id="AMQM01005187">
    <property type="status" value="NOT_ANNOTATED_CDS"/>
    <property type="molecule type" value="Genomic_DNA"/>
</dbReference>
<evidence type="ECO:0000256" key="11">
    <source>
        <dbReference type="ARBA" id="ARBA00047899"/>
    </source>
</evidence>
<dbReference type="HOGENOM" id="CLU_000288_63_0_1"/>
<evidence type="ECO:0000256" key="7">
    <source>
        <dbReference type="ARBA" id="ARBA00022741"/>
    </source>
</evidence>
<dbReference type="PROSITE" id="PS50011">
    <property type="entry name" value="PROTEIN_KINASE_DOM"/>
    <property type="match status" value="1"/>
</dbReference>
<keyword evidence="8" id="KW-0418">Kinase</keyword>
<dbReference type="PANTHER" id="PTHR22984">
    <property type="entry name" value="SERINE/THREONINE-PROTEIN KINASE PIM"/>
    <property type="match status" value="1"/>
</dbReference>
<comment type="similarity">
    <text evidence="16">Belongs to the protein kinase superfamily.</text>
</comment>
<dbReference type="GO" id="GO:0043066">
    <property type="term" value="P:negative regulation of apoptotic process"/>
    <property type="evidence" value="ECO:0000318"/>
    <property type="project" value="GO_Central"/>
</dbReference>
<dbReference type="OrthoDB" id="193931at2759"/>
<keyword evidence="9 14" id="KW-0067">ATP-binding</keyword>
<dbReference type="InterPro" id="IPR051138">
    <property type="entry name" value="PIM_Ser/Thr_kinase"/>
</dbReference>
<evidence type="ECO:0000313" key="18">
    <source>
        <dbReference type="EMBL" id="ESO00772.1"/>
    </source>
</evidence>
<dbReference type="STRING" id="6412.T1G4U9"/>
<feature type="binding site" evidence="14">
    <location>
        <position position="92"/>
    </location>
    <ligand>
        <name>ATP</name>
        <dbReference type="ChEBI" id="CHEBI:30616"/>
    </ligand>
</feature>
<dbReference type="CDD" id="cd14005">
    <property type="entry name" value="STKc_PIM"/>
    <property type="match status" value="1"/>
</dbReference>
<accession>T1G4U9</accession>
<dbReference type="InterPro" id="IPR008271">
    <property type="entry name" value="Ser/Thr_kinase_AS"/>
</dbReference>
<name>T1G4U9_HELRO</name>
<dbReference type="GO" id="GO:0005524">
    <property type="term" value="F:ATP binding"/>
    <property type="evidence" value="ECO:0007669"/>
    <property type="project" value="UniProtKB-UniRule"/>
</dbReference>
<reference evidence="18 20" key="2">
    <citation type="journal article" date="2013" name="Nature">
        <title>Insights into bilaterian evolution from three spiralian genomes.</title>
        <authorList>
            <person name="Simakov O."/>
            <person name="Marletaz F."/>
            <person name="Cho S.J."/>
            <person name="Edsinger-Gonzales E."/>
            <person name="Havlak P."/>
            <person name="Hellsten U."/>
            <person name="Kuo D.H."/>
            <person name="Larsson T."/>
            <person name="Lv J."/>
            <person name="Arendt D."/>
            <person name="Savage R."/>
            <person name="Osoegawa K."/>
            <person name="de Jong P."/>
            <person name="Grimwood J."/>
            <person name="Chapman J.A."/>
            <person name="Shapiro H."/>
            <person name="Aerts A."/>
            <person name="Otillar R.P."/>
            <person name="Terry A.Y."/>
            <person name="Boore J.L."/>
            <person name="Grigoriev I.V."/>
            <person name="Lindberg D.R."/>
            <person name="Seaver E.C."/>
            <person name="Weisblat D.A."/>
            <person name="Putnam N.H."/>
            <person name="Rokhsar D.S."/>
        </authorList>
    </citation>
    <scope>NUCLEOTIDE SEQUENCE</scope>
</reference>
<feature type="domain" description="Protein kinase" evidence="17">
    <location>
        <begin position="10"/>
        <end position="261"/>
    </location>
</feature>
<keyword evidence="20" id="KW-1185">Reference proteome</keyword>
<dbReference type="EnsemblMetazoa" id="HelroT82658">
    <property type="protein sequence ID" value="HelroP82658"/>
    <property type="gene ID" value="HelroG82658"/>
</dbReference>
<evidence type="ECO:0000256" key="10">
    <source>
        <dbReference type="ARBA" id="ARBA00023200"/>
    </source>
</evidence>
<dbReference type="RefSeq" id="XP_009020943.1">
    <property type="nucleotide sequence ID" value="XM_009022695.1"/>
</dbReference>
<organism evidence="19 20">
    <name type="scientific">Helobdella robusta</name>
    <name type="common">Californian leech</name>
    <dbReference type="NCBI Taxonomy" id="6412"/>
    <lineage>
        <taxon>Eukaryota</taxon>
        <taxon>Metazoa</taxon>
        <taxon>Spiralia</taxon>
        <taxon>Lophotrochozoa</taxon>
        <taxon>Annelida</taxon>
        <taxon>Clitellata</taxon>
        <taxon>Hirudinea</taxon>
        <taxon>Rhynchobdellida</taxon>
        <taxon>Glossiphoniidae</taxon>
        <taxon>Helobdella</taxon>
    </lineage>
</organism>
<keyword evidence="7 15" id="KW-0547">Nucleotide-binding</keyword>
<comment type="subcellular location">
    <subcellularLocation>
        <location evidence="1">Host cytoplasm</location>
    </subcellularLocation>
</comment>
<dbReference type="GO" id="GO:0007346">
    <property type="term" value="P:regulation of mitotic cell cycle"/>
    <property type="evidence" value="ECO:0000318"/>
    <property type="project" value="GO_Central"/>
</dbReference>
<dbReference type="Gene3D" id="3.30.200.20">
    <property type="entry name" value="Phosphorylase Kinase, domain 1"/>
    <property type="match status" value="1"/>
</dbReference>
<reference evidence="20" key="1">
    <citation type="submission" date="2012-12" db="EMBL/GenBank/DDBJ databases">
        <authorList>
            <person name="Hellsten U."/>
            <person name="Grimwood J."/>
            <person name="Chapman J.A."/>
            <person name="Shapiro H."/>
            <person name="Aerts A."/>
            <person name="Otillar R.P."/>
            <person name="Terry A.Y."/>
            <person name="Boore J.L."/>
            <person name="Simakov O."/>
            <person name="Marletaz F."/>
            <person name="Cho S.-J."/>
            <person name="Edsinger-Gonzales E."/>
            <person name="Havlak P."/>
            <person name="Kuo D.-H."/>
            <person name="Larsson T."/>
            <person name="Lv J."/>
            <person name="Arendt D."/>
            <person name="Savage R."/>
            <person name="Osoegawa K."/>
            <person name="de Jong P."/>
            <person name="Lindberg D.R."/>
            <person name="Seaver E.C."/>
            <person name="Weisblat D.A."/>
            <person name="Putnam N.H."/>
            <person name="Grigoriev I.V."/>
            <person name="Rokhsar D.S."/>
        </authorList>
    </citation>
    <scope>NUCLEOTIDE SEQUENCE</scope>
</reference>
<evidence type="ECO:0000313" key="19">
    <source>
        <dbReference type="EnsemblMetazoa" id="HelroP82658"/>
    </source>
</evidence>
<dbReference type="FunFam" id="1.10.510.10:FF:000708">
    <property type="entry name" value="serine/threonine-protein kinase par-1-like"/>
    <property type="match status" value="1"/>
</dbReference>
<dbReference type="EMBL" id="AMQM01005186">
    <property type="status" value="NOT_ANNOTATED_CDS"/>
    <property type="molecule type" value="Genomic_DNA"/>
</dbReference>
<comment type="catalytic activity">
    <reaction evidence="11">
        <text>L-threonyl-[protein] + ATP = O-phospho-L-threonyl-[protein] + ADP + H(+)</text>
        <dbReference type="Rhea" id="RHEA:46608"/>
        <dbReference type="Rhea" id="RHEA-COMP:11060"/>
        <dbReference type="Rhea" id="RHEA-COMP:11605"/>
        <dbReference type="ChEBI" id="CHEBI:15378"/>
        <dbReference type="ChEBI" id="CHEBI:30013"/>
        <dbReference type="ChEBI" id="CHEBI:30616"/>
        <dbReference type="ChEBI" id="CHEBI:61977"/>
        <dbReference type="ChEBI" id="CHEBI:456216"/>
        <dbReference type="EC" id="2.7.11.1"/>
    </reaction>
</comment>
<evidence type="ECO:0000256" key="12">
    <source>
        <dbReference type="ARBA" id="ARBA00048679"/>
    </source>
</evidence>
<evidence type="ECO:0000259" key="17">
    <source>
        <dbReference type="PROSITE" id="PS50011"/>
    </source>
</evidence>
<feature type="active site" description="Proton acceptor" evidence="13">
    <location>
        <position position="138"/>
    </location>
</feature>
<evidence type="ECO:0000256" key="3">
    <source>
        <dbReference type="ARBA" id="ARBA00016885"/>
    </source>
</evidence>
<comment type="catalytic activity">
    <reaction evidence="12">
        <text>L-seryl-[protein] + ATP = O-phospho-L-seryl-[protein] + ADP + H(+)</text>
        <dbReference type="Rhea" id="RHEA:17989"/>
        <dbReference type="Rhea" id="RHEA-COMP:9863"/>
        <dbReference type="Rhea" id="RHEA-COMP:11604"/>
        <dbReference type="ChEBI" id="CHEBI:15378"/>
        <dbReference type="ChEBI" id="CHEBI:29999"/>
        <dbReference type="ChEBI" id="CHEBI:30616"/>
        <dbReference type="ChEBI" id="CHEBI:83421"/>
        <dbReference type="ChEBI" id="CHEBI:456216"/>
        <dbReference type="EC" id="2.7.11.1"/>
    </reaction>
</comment>
<dbReference type="SMART" id="SM00220">
    <property type="entry name" value="S_TKc"/>
    <property type="match status" value="1"/>
</dbReference>
<dbReference type="GO" id="GO:0005737">
    <property type="term" value="C:cytoplasm"/>
    <property type="evidence" value="ECO:0000318"/>
    <property type="project" value="GO_Central"/>
</dbReference>
<keyword evidence="10" id="KW-1035">Host cytoplasm</keyword>
<evidence type="ECO:0000256" key="4">
    <source>
        <dbReference type="ARBA" id="ARBA00022527"/>
    </source>
</evidence>
<evidence type="ECO:0000256" key="1">
    <source>
        <dbReference type="ARBA" id="ARBA00004192"/>
    </source>
</evidence>
<dbReference type="EC" id="2.7.11.1" evidence="2"/>
<evidence type="ECO:0000313" key="20">
    <source>
        <dbReference type="Proteomes" id="UP000015101"/>
    </source>
</evidence>
<sequence length="267" mass="30604">ENKEQLENVYAVGPILGKGGFGTVYTGVCRETGRQVAIKYIAKDKVSEWTKMNGLIVPIEICLLQRLSNLGDGIVHMLDYFRESENFVLVMERPDPCVDLFDYITEKGGLEEEEAKNLFKQLVETVIKVHAAGVIHRDIKDENLILQLDTQRLKLIDFGSGTFYKDTPFTEFEGTRVYSPPEWVTENKYQGLPATVWSLGILLYDMVCGDIPYEHDEQIVRAEVHFRVPLSFEVRDLIRKCLSVDPNDRPTCEQILAHPWFYTNNLP</sequence>
<dbReference type="PANTHER" id="PTHR22984:SF25">
    <property type="entry name" value="PROTEIN KINASE DOMAIN-CONTAINING PROTEIN"/>
    <property type="match status" value="1"/>
</dbReference>
<dbReference type="SUPFAM" id="SSF56112">
    <property type="entry name" value="Protein kinase-like (PK-like)"/>
    <property type="match status" value="1"/>
</dbReference>
<protein>
    <recommendedName>
        <fullName evidence="3">Serine/threonine-protein kinase 1</fullName>
        <ecNumber evidence="2">2.7.11.1</ecNumber>
    </recommendedName>
</protein>
<dbReference type="GO" id="GO:0004674">
    <property type="term" value="F:protein serine/threonine kinase activity"/>
    <property type="evidence" value="ECO:0000318"/>
    <property type="project" value="GO_Central"/>
</dbReference>
<dbReference type="InterPro" id="IPR000719">
    <property type="entry name" value="Prot_kinase_dom"/>
</dbReference>
<proteinExistence type="inferred from homology"/>
<dbReference type="InterPro" id="IPR017441">
    <property type="entry name" value="Protein_kinase_ATP_BS"/>
</dbReference>
<dbReference type="KEGG" id="hro:HELRODRAFT_82658"/>
<evidence type="ECO:0000256" key="14">
    <source>
        <dbReference type="PIRSR" id="PIRSR037993-2"/>
    </source>
</evidence>
<evidence type="ECO:0000256" key="9">
    <source>
        <dbReference type="ARBA" id="ARBA00022840"/>
    </source>
</evidence>
<evidence type="ECO:0000256" key="6">
    <source>
        <dbReference type="ARBA" id="ARBA00022679"/>
    </source>
</evidence>
<keyword evidence="5" id="KW-0597">Phosphoprotein</keyword>
<dbReference type="Proteomes" id="UP000015101">
    <property type="component" value="Unassembled WGS sequence"/>
</dbReference>
<evidence type="ECO:0000256" key="13">
    <source>
        <dbReference type="PIRSR" id="PIRSR037993-1"/>
    </source>
</evidence>
<dbReference type="GO" id="GO:0030430">
    <property type="term" value="C:host cell cytoplasm"/>
    <property type="evidence" value="ECO:0007669"/>
    <property type="project" value="UniProtKB-SubCell"/>
</dbReference>
<dbReference type="InParanoid" id="T1G4U9"/>
<evidence type="ECO:0000256" key="5">
    <source>
        <dbReference type="ARBA" id="ARBA00022553"/>
    </source>
</evidence>
<reference evidence="19" key="3">
    <citation type="submission" date="2015-06" db="UniProtKB">
        <authorList>
            <consortium name="EnsemblMetazoa"/>
        </authorList>
    </citation>
    <scope>IDENTIFICATION</scope>
</reference>
<gene>
    <name evidence="19" type="primary">20216097</name>
    <name evidence="18" type="ORF">HELRODRAFT_82658</name>
</gene>
<dbReference type="PIRSF" id="PIRSF037993">
    <property type="entry name" value="STPK_Pim-1"/>
    <property type="match status" value="1"/>
</dbReference>
<dbReference type="PROSITE" id="PS00107">
    <property type="entry name" value="PROTEIN_KINASE_ATP"/>
    <property type="match status" value="1"/>
</dbReference>
<dbReference type="EMBL" id="KB096864">
    <property type="protein sequence ID" value="ESO00772.1"/>
    <property type="molecule type" value="Genomic_DNA"/>
</dbReference>
<evidence type="ECO:0000256" key="8">
    <source>
        <dbReference type="ARBA" id="ARBA00022777"/>
    </source>
</evidence>
<dbReference type="CTD" id="20216097"/>
<dbReference type="eggNOG" id="KOG0583">
    <property type="taxonomic scope" value="Eukaryota"/>
</dbReference>
<dbReference type="GeneID" id="20216097"/>
<dbReference type="Pfam" id="PF00069">
    <property type="entry name" value="Pkinase"/>
    <property type="match status" value="1"/>
</dbReference>
<dbReference type="InterPro" id="IPR017348">
    <property type="entry name" value="PIM1/2/3"/>
</dbReference>
<keyword evidence="6" id="KW-0808">Transferase</keyword>
<dbReference type="FunFam" id="3.30.200.20:FF:000547">
    <property type="entry name" value="Serine/threonine-protein kinase prk-2"/>
    <property type="match status" value="1"/>
</dbReference>
<keyword evidence="4 16" id="KW-0723">Serine/threonine-protein kinase</keyword>
<dbReference type="EMBL" id="AMQM01005188">
    <property type="status" value="NOT_ANNOTATED_CDS"/>
    <property type="molecule type" value="Genomic_DNA"/>
</dbReference>
<evidence type="ECO:0000256" key="15">
    <source>
        <dbReference type="PROSITE-ProRule" id="PRU10141"/>
    </source>
</evidence>
<dbReference type="Gene3D" id="1.10.510.10">
    <property type="entry name" value="Transferase(Phosphotransferase) domain 1"/>
    <property type="match status" value="1"/>
</dbReference>
<dbReference type="OMA" id="VDMPAKM"/>
<feature type="binding site" evidence="15">
    <location>
        <position position="43"/>
    </location>
    <ligand>
        <name>ATP</name>
        <dbReference type="ChEBI" id="CHEBI:30616"/>
    </ligand>
</feature>
<dbReference type="AlphaFoldDB" id="T1G4U9"/>
<dbReference type="PROSITE" id="PS00108">
    <property type="entry name" value="PROTEIN_KINASE_ST"/>
    <property type="match status" value="1"/>
</dbReference>